<feature type="transmembrane region" description="Helical" evidence="2">
    <location>
        <begin position="12"/>
        <end position="30"/>
    </location>
</feature>
<organism evidence="3 4">
    <name type="scientific">Saccharata proteae CBS 121410</name>
    <dbReference type="NCBI Taxonomy" id="1314787"/>
    <lineage>
        <taxon>Eukaryota</taxon>
        <taxon>Fungi</taxon>
        <taxon>Dikarya</taxon>
        <taxon>Ascomycota</taxon>
        <taxon>Pezizomycotina</taxon>
        <taxon>Dothideomycetes</taxon>
        <taxon>Dothideomycetes incertae sedis</taxon>
        <taxon>Botryosphaeriales</taxon>
        <taxon>Saccharataceae</taxon>
        <taxon>Saccharata</taxon>
    </lineage>
</organism>
<feature type="region of interest" description="Disordered" evidence="1">
    <location>
        <begin position="35"/>
        <end position="59"/>
    </location>
</feature>
<name>A0A9P4LW98_9PEZI</name>
<keyword evidence="2" id="KW-0812">Transmembrane</keyword>
<evidence type="ECO:0000256" key="1">
    <source>
        <dbReference type="SAM" id="MobiDB-lite"/>
    </source>
</evidence>
<proteinExistence type="predicted"/>
<gene>
    <name evidence="3" type="ORF">K490DRAFT_69451</name>
</gene>
<dbReference type="AlphaFoldDB" id="A0A9P4LW98"/>
<keyword evidence="2" id="KW-0472">Membrane</keyword>
<evidence type="ECO:0000313" key="4">
    <source>
        <dbReference type="Proteomes" id="UP000799776"/>
    </source>
</evidence>
<evidence type="ECO:0000256" key="2">
    <source>
        <dbReference type="SAM" id="Phobius"/>
    </source>
</evidence>
<comment type="caution">
    <text evidence="3">The sequence shown here is derived from an EMBL/GenBank/DDBJ whole genome shotgun (WGS) entry which is preliminary data.</text>
</comment>
<evidence type="ECO:0000313" key="3">
    <source>
        <dbReference type="EMBL" id="KAF2083803.1"/>
    </source>
</evidence>
<protein>
    <submittedName>
        <fullName evidence="3">Uncharacterized protein</fullName>
    </submittedName>
</protein>
<reference evidence="3" key="1">
    <citation type="journal article" date="2020" name="Stud. Mycol.">
        <title>101 Dothideomycetes genomes: a test case for predicting lifestyles and emergence of pathogens.</title>
        <authorList>
            <person name="Haridas S."/>
            <person name="Albert R."/>
            <person name="Binder M."/>
            <person name="Bloem J."/>
            <person name="Labutti K."/>
            <person name="Salamov A."/>
            <person name="Andreopoulos B."/>
            <person name="Baker S."/>
            <person name="Barry K."/>
            <person name="Bills G."/>
            <person name="Bluhm B."/>
            <person name="Cannon C."/>
            <person name="Castanera R."/>
            <person name="Culley D."/>
            <person name="Daum C."/>
            <person name="Ezra D."/>
            <person name="Gonzalez J."/>
            <person name="Henrissat B."/>
            <person name="Kuo A."/>
            <person name="Liang C."/>
            <person name="Lipzen A."/>
            <person name="Lutzoni F."/>
            <person name="Magnuson J."/>
            <person name="Mondo S."/>
            <person name="Nolan M."/>
            <person name="Ohm R."/>
            <person name="Pangilinan J."/>
            <person name="Park H.-J."/>
            <person name="Ramirez L."/>
            <person name="Alfaro M."/>
            <person name="Sun H."/>
            <person name="Tritt A."/>
            <person name="Yoshinaga Y."/>
            <person name="Zwiers L.-H."/>
            <person name="Turgeon B."/>
            <person name="Goodwin S."/>
            <person name="Spatafora J."/>
            <person name="Crous P."/>
            <person name="Grigoriev I."/>
        </authorList>
    </citation>
    <scope>NUCLEOTIDE SEQUENCE</scope>
    <source>
        <strain evidence="3">CBS 121410</strain>
    </source>
</reference>
<dbReference type="OrthoDB" id="5412893at2759"/>
<dbReference type="EMBL" id="ML978757">
    <property type="protein sequence ID" value="KAF2083803.1"/>
    <property type="molecule type" value="Genomic_DNA"/>
</dbReference>
<sequence>MPTQNAASVVRRPGFVILSVAALGGSYFIMKSQTMKAKSEQRPKEGDFNVNPSRSGGGI</sequence>
<feature type="compositionally biased region" description="Basic and acidic residues" evidence="1">
    <location>
        <begin position="37"/>
        <end position="47"/>
    </location>
</feature>
<accession>A0A9P4LW98</accession>
<keyword evidence="4" id="KW-1185">Reference proteome</keyword>
<keyword evidence="2" id="KW-1133">Transmembrane helix</keyword>
<dbReference type="Proteomes" id="UP000799776">
    <property type="component" value="Unassembled WGS sequence"/>
</dbReference>
<feature type="compositionally biased region" description="Polar residues" evidence="1">
    <location>
        <begin position="50"/>
        <end position="59"/>
    </location>
</feature>